<accession>A0A4R7J5R7</accession>
<comment type="caution">
    <text evidence="2">The sequence shown here is derived from an EMBL/GenBank/DDBJ whole genome shotgun (WGS) entry which is preliminary data.</text>
</comment>
<feature type="domain" description="GAF" evidence="1">
    <location>
        <begin position="87"/>
        <end position="221"/>
    </location>
</feature>
<keyword evidence="3" id="KW-1185">Reference proteome</keyword>
<proteinExistence type="predicted"/>
<organism evidence="2 3">
    <name type="scientific">Naumannella halotolerans</name>
    <dbReference type="NCBI Taxonomy" id="993414"/>
    <lineage>
        <taxon>Bacteria</taxon>
        <taxon>Bacillati</taxon>
        <taxon>Actinomycetota</taxon>
        <taxon>Actinomycetes</taxon>
        <taxon>Propionibacteriales</taxon>
        <taxon>Propionibacteriaceae</taxon>
        <taxon>Naumannella</taxon>
    </lineage>
</organism>
<dbReference type="Gene3D" id="3.30.450.40">
    <property type="match status" value="1"/>
</dbReference>
<protein>
    <submittedName>
        <fullName evidence="2">GAF domain-containing protein</fullName>
    </submittedName>
</protein>
<dbReference type="AlphaFoldDB" id="A0A4R7J5R7"/>
<gene>
    <name evidence="2" type="ORF">CLV29_0286</name>
</gene>
<evidence type="ECO:0000259" key="1">
    <source>
        <dbReference type="Pfam" id="PF01590"/>
    </source>
</evidence>
<dbReference type="Proteomes" id="UP000295371">
    <property type="component" value="Unassembled WGS sequence"/>
</dbReference>
<dbReference type="EMBL" id="SOAW01000001">
    <property type="protein sequence ID" value="TDT32701.1"/>
    <property type="molecule type" value="Genomic_DNA"/>
</dbReference>
<sequence length="408" mass="42710">MTKPSEREAAEPAVAPGDDPRAFAAVLRAVHEAAMAGDPLPARPRSVIGESWLRVRSAGVDPDVALPSVVDPTDLPQRRSDSGLSPVLSALTSELEALTGTGDNIMVIADADGRVLWRSGSRPVLRRADALGFVEGASWAEASVGTNAIGTALASGRAVQVFSAEHFVRSHHAWTCTGAPIRDPRTGSALGVVDVSGPAPTINSTTLALVGTVARLAEAQLRERHRDELDRLRSVAAPIMARAGVPALAVDPHGWVAAVDAVAPRERVRLPSSPAPGRSWLSDLGTCELDPLPGGGWLVRLSTGEPDETMIELSLHSSVPRVVISGGIGGWSHHPSPRHAQILDHLARHPEGCSAAELAQLLFGDPARTITVRAEISRLRKHFGGLISANPYRFAAGVQVVVGAPAGC</sequence>
<reference evidence="2 3" key="1">
    <citation type="submission" date="2019-03" db="EMBL/GenBank/DDBJ databases">
        <title>Genomic Encyclopedia of Archaeal and Bacterial Type Strains, Phase II (KMG-II): from individual species to whole genera.</title>
        <authorList>
            <person name="Goeker M."/>
        </authorList>
    </citation>
    <scope>NUCLEOTIDE SEQUENCE [LARGE SCALE GENOMIC DNA]</scope>
    <source>
        <strain evidence="2 3">DSM 24323</strain>
    </source>
</reference>
<evidence type="ECO:0000313" key="3">
    <source>
        <dbReference type="Proteomes" id="UP000295371"/>
    </source>
</evidence>
<dbReference type="RefSeq" id="WP_133753309.1">
    <property type="nucleotide sequence ID" value="NZ_CP171129.1"/>
</dbReference>
<dbReference type="InterPro" id="IPR029016">
    <property type="entry name" value="GAF-like_dom_sf"/>
</dbReference>
<evidence type="ECO:0000313" key="2">
    <source>
        <dbReference type="EMBL" id="TDT32701.1"/>
    </source>
</evidence>
<name>A0A4R7J5R7_9ACTN</name>
<dbReference type="Pfam" id="PF01590">
    <property type="entry name" value="GAF"/>
    <property type="match status" value="1"/>
</dbReference>
<dbReference type="OrthoDB" id="3928741at2"/>
<dbReference type="InterPro" id="IPR003018">
    <property type="entry name" value="GAF"/>
</dbReference>